<dbReference type="InterPro" id="IPR000182">
    <property type="entry name" value="GNAT_dom"/>
</dbReference>
<dbReference type="SUPFAM" id="SSF55729">
    <property type="entry name" value="Acyl-CoA N-acyltransferases (Nat)"/>
    <property type="match status" value="1"/>
</dbReference>
<sequence>MINLKDYKDLNEVKRLMAECMWADDEKIHNEFNKYLEMDSRELIGSFKNNELVGLIGVIYESNNEVVLKHIAIKPAYRGKGIGSEMINVFIKTNRIVRIRAETDKDAVGFYKKNGFTITSLGEKYPGVERFDCKLSVSNCN</sequence>
<evidence type="ECO:0000313" key="3">
    <source>
        <dbReference type="Proteomes" id="UP000252415"/>
    </source>
</evidence>
<comment type="caution">
    <text evidence="2">The sequence shown here is derived from an EMBL/GenBank/DDBJ whole genome shotgun (WGS) entry which is preliminary data.</text>
</comment>
<dbReference type="EMBL" id="QPJD01000005">
    <property type="protein sequence ID" value="RCW48884.1"/>
    <property type="molecule type" value="Genomic_DNA"/>
</dbReference>
<dbReference type="Pfam" id="PF13508">
    <property type="entry name" value="Acetyltransf_7"/>
    <property type="match status" value="1"/>
</dbReference>
<keyword evidence="2" id="KW-0808">Transferase</keyword>
<accession>A0A368W2J3</accession>
<proteinExistence type="predicted"/>
<dbReference type="GO" id="GO:0016747">
    <property type="term" value="F:acyltransferase activity, transferring groups other than amino-acyl groups"/>
    <property type="evidence" value="ECO:0007669"/>
    <property type="project" value="InterPro"/>
</dbReference>
<dbReference type="Gene3D" id="3.40.630.30">
    <property type="match status" value="1"/>
</dbReference>
<dbReference type="PROSITE" id="PS51186">
    <property type="entry name" value="GNAT"/>
    <property type="match status" value="1"/>
</dbReference>
<dbReference type="CDD" id="cd04301">
    <property type="entry name" value="NAT_SF"/>
    <property type="match status" value="1"/>
</dbReference>
<dbReference type="Proteomes" id="UP000252415">
    <property type="component" value="Unassembled WGS sequence"/>
</dbReference>
<evidence type="ECO:0000313" key="2">
    <source>
        <dbReference type="EMBL" id="RCW48884.1"/>
    </source>
</evidence>
<keyword evidence="3" id="KW-1185">Reference proteome</keyword>
<dbReference type="OrthoDB" id="45853at2"/>
<organism evidence="2 3">
    <name type="scientific">Paenibacillus prosopidis</name>
    <dbReference type="NCBI Taxonomy" id="630520"/>
    <lineage>
        <taxon>Bacteria</taxon>
        <taxon>Bacillati</taxon>
        <taxon>Bacillota</taxon>
        <taxon>Bacilli</taxon>
        <taxon>Bacillales</taxon>
        <taxon>Paenibacillaceae</taxon>
        <taxon>Paenibacillus</taxon>
    </lineage>
</organism>
<name>A0A368W2J3_9BACL</name>
<feature type="domain" description="N-acetyltransferase" evidence="1">
    <location>
        <begin position="1"/>
        <end position="134"/>
    </location>
</feature>
<reference evidence="2 3" key="1">
    <citation type="submission" date="2018-07" db="EMBL/GenBank/DDBJ databases">
        <title>Genomic Encyclopedia of Type Strains, Phase III (KMG-III): the genomes of soil and plant-associated and newly described type strains.</title>
        <authorList>
            <person name="Whitman W."/>
        </authorList>
    </citation>
    <scope>NUCLEOTIDE SEQUENCE [LARGE SCALE GENOMIC DNA]</scope>
    <source>
        <strain evidence="2 3">CECT 7506</strain>
    </source>
</reference>
<gene>
    <name evidence="2" type="ORF">DFP97_10568</name>
</gene>
<dbReference type="AlphaFoldDB" id="A0A368W2J3"/>
<evidence type="ECO:0000259" key="1">
    <source>
        <dbReference type="PROSITE" id="PS51186"/>
    </source>
</evidence>
<dbReference type="InterPro" id="IPR016181">
    <property type="entry name" value="Acyl_CoA_acyltransferase"/>
</dbReference>
<protein>
    <submittedName>
        <fullName evidence="2">Acetyltransferase (GNAT) family protein</fullName>
    </submittedName>
</protein>